<evidence type="ECO:0008006" key="3">
    <source>
        <dbReference type="Google" id="ProtNLM"/>
    </source>
</evidence>
<dbReference type="SUPFAM" id="SSF56935">
    <property type="entry name" value="Porins"/>
    <property type="match status" value="1"/>
</dbReference>
<evidence type="ECO:0000256" key="1">
    <source>
        <dbReference type="SAM" id="SignalP"/>
    </source>
</evidence>
<dbReference type="AlphaFoldDB" id="A0A7C3IX75"/>
<comment type="caution">
    <text evidence="2">The sequence shown here is derived from an EMBL/GenBank/DDBJ whole genome shotgun (WGS) entry which is preliminary data.</text>
</comment>
<dbReference type="Gene3D" id="2.40.160.60">
    <property type="entry name" value="Outer membrane protein transport protein (OMPP1/FadL/TodX)"/>
    <property type="match status" value="1"/>
</dbReference>
<name>A0A7C3IX75_UNCW3</name>
<gene>
    <name evidence="2" type="ORF">ENS16_06410</name>
</gene>
<dbReference type="Gene3D" id="2.60.40.4070">
    <property type="match status" value="1"/>
</dbReference>
<accession>A0A7C3IX75</accession>
<proteinExistence type="predicted"/>
<feature type="chain" id="PRO_5027796729" description="PorV/PorQ family protein" evidence="1">
    <location>
        <begin position="17"/>
        <end position="428"/>
    </location>
</feature>
<protein>
    <recommendedName>
        <fullName evidence="3">PorV/PorQ family protein</fullName>
    </recommendedName>
</protein>
<evidence type="ECO:0000313" key="2">
    <source>
        <dbReference type="EMBL" id="HFJ54305.1"/>
    </source>
</evidence>
<dbReference type="EMBL" id="DSTU01000008">
    <property type="protein sequence ID" value="HFJ54305.1"/>
    <property type="molecule type" value="Genomic_DNA"/>
</dbReference>
<reference evidence="2" key="1">
    <citation type="journal article" date="2020" name="mSystems">
        <title>Genome- and Community-Level Interaction Insights into Carbon Utilization and Element Cycling Functions of Hydrothermarchaeota in Hydrothermal Sediment.</title>
        <authorList>
            <person name="Zhou Z."/>
            <person name="Liu Y."/>
            <person name="Xu W."/>
            <person name="Pan J."/>
            <person name="Luo Z.H."/>
            <person name="Li M."/>
        </authorList>
    </citation>
    <scope>NUCLEOTIDE SEQUENCE [LARGE SCALE GENOMIC DNA]</scope>
    <source>
        <strain evidence="2">SpSt-465</strain>
    </source>
</reference>
<keyword evidence="1" id="KW-0732">Signal</keyword>
<organism evidence="2">
    <name type="scientific">candidate division WOR-3 bacterium</name>
    <dbReference type="NCBI Taxonomy" id="2052148"/>
    <lineage>
        <taxon>Bacteria</taxon>
        <taxon>Bacteria division WOR-3</taxon>
    </lineage>
</organism>
<sequence>MVKKLLTLFLPALLFAEGGLPGAFLNYGAAPRSLGMGKAFTAVADDAQAIYFNPAGLFQLNAHEVLAAHSQLYGARMEYIAYVLPTREWGSFGIGILNFGAEGLDSRTPENWQYLPTIFAENAYQVAYAYGPSDFWSIGGTLKLITKNLAQYIDAGIGMDAGIVIRKLGPFSFGLTVQNLVEPVLTLYTLSDRYPRTVRAGAAVRLLNGRAIITVDAVSPLIRAVDSAGNPTRRWQVQLQPHGGVEFQLIPGVLVHRVGYDANEISLGLGVHQSWGRMTLGVDYAFLLHHQSSFRLAPTHKFGLFVNFGGFRVWIDAQPKLFAPTPGDKNNVLWMDVHSISRQPVKRWQVLIKNSFGEVIRSYSGWDAPPPRLLWDGLDDAGRLVADGRYYYDIVIVDQRNSSLSFSGFLTTVQTRGPQGKVEITPGQ</sequence>
<feature type="signal peptide" evidence="1">
    <location>
        <begin position="1"/>
        <end position="16"/>
    </location>
</feature>